<name>A0AAJ1IFF9_9SPIO</name>
<sequence length="45" mass="4905">MHDLSVKSEVYTEAPNVENTDFTSSGNESSAGVSLYIDESGLNFY</sequence>
<feature type="compositionally biased region" description="Polar residues" evidence="1">
    <location>
        <begin position="17"/>
        <end position="31"/>
    </location>
</feature>
<comment type="caution">
    <text evidence="2">The sequence shown here is derived from an EMBL/GenBank/DDBJ whole genome shotgun (WGS) entry which is preliminary data.</text>
</comment>
<feature type="region of interest" description="Disordered" evidence="1">
    <location>
        <begin position="1"/>
        <end position="31"/>
    </location>
</feature>
<proteinExistence type="predicted"/>
<evidence type="ECO:0000313" key="2">
    <source>
        <dbReference type="EMBL" id="MDC7228352.1"/>
    </source>
</evidence>
<dbReference type="Proteomes" id="UP001221217">
    <property type="component" value="Unassembled WGS sequence"/>
</dbReference>
<accession>A0AAJ1IFF9</accession>
<evidence type="ECO:0000256" key="1">
    <source>
        <dbReference type="SAM" id="MobiDB-lite"/>
    </source>
</evidence>
<evidence type="ECO:0000313" key="3">
    <source>
        <dbReference type="Proteomes" id="UP001221217"/>
    </source>
</evidence>
<reference evidence="2 3" key="1">
    <citation type="submission" date="2022-12" db="EMBL/GenBank/DDBJ databases">
        <title>Metagenome assembled genome from gulf of manar.</title>
        <authorList>
            <person name="Kohli P."/>
            <person name="Pk S."/>
            <person name="Venkata Ramana C."/>
            <person name="Sasikala C."/>
        </authorList>
    </citation>
    <scope>NUCLEOTIDE SEQUENCE [LARGE SCALE GENOMIC DNA]</scope>
    <source>
        <strain evidence="2">JB008</strain>
    </source>
</reference>
<protein>
    <submittedName>
        <fullName evidence="2">Uncharacterized protein</fullName>
    </submittedName>
</protein>
<organism evidence="2 3">
    <name type="scientific">Candidatus Thalassospirochaeta sargassi</name>
    <dbReference type="NCBI Taxonomy" id="3119039"/>
    <lineage>
        <taxon>Bacteria</taxon>
        <taxon>Pseudomonadati</taxon>
        <taxon>Spirochaetota</taxon>
        <taxon>Spirochaetia</taxon>
        <taxon>Spirochaetales</taxon>
        <taxon>Spirochaetaceae</taxon>
        <taxon>Candidatus Thalassospirochaeta</taxon>
    </lineage>
</organism>
<dbReference type="AlphaFoldDB" id="A0AAJ1IFF9"/>
<dbReference type="EMBL" id="JAQQAL010000044">
    <property type="protein sequence ID" value="MDC7228352.1"/>
    <property type="molecule type" value="Genomic_DNA"/>
</dbReference>
<gene>
    <name evidence="2" type="ORF">PQJ61_16435</name>
</gene>